<evidence type="ECO:0000313" key="3">
    <source>
        <dbReference type="Proteomes" id="UP000029737"/>
    </source>
</evidence>
<dbReference type="AlphaFoldDB" id="A0A099D355"/>
<evidence type="ECO:0000313" key="1">
    <source>
        <dbReference type="EMBL" id="ASU79131.1"/>
    </source>
</evidence>
<protein>
    <submittedName>
        <fullName evidence="1">Uncharacterized protein</fullName>
    </submittedName>
</protein>
<dbReference type="RefSeq" id="WP_043575026.1">
    <property type="nucleotide sequence ID" value="NZ_CP022752.1"/>
</dbReference>
<dbReference type="EMBL" id="CP022752">
    <property type="protein sequence ID" value="ASU79131.1"/>
    <property type="molecule type" value="Genomic_DNA"/>
</dbReference>
<dbReference type="HOGENOM" id="CLU_1860906_0_0_11"/>
<dbReference type="Proteomes" id="UP000029737">
    <property type="component" value="Unassembled WGS sequence"/>
</dbReference>
<evidence type="ECO:0000313" key="4">
    <source>
        <dbReference type="Proteomes" id="UP000215043"/>
    </source>
</evidence>
<proteinExistence type="predicted"/>
<dbReference type="Proteomes" id="UP000215043">
    <property type="component" value="Chromosome"/>
</dbReference>
<organism evidence="1 4">
    <name type="scientific">Actinopolyspora erythraea</name>
    <dbReference type="NCBI Taxonomy" id="414996"/>
    <lineage>
        <taxon>Bacteria</taxon>
        <taxon>Bacillati</taxon>
        <taxon>Actinomycetota</taxon>
        <taxon>Actinomycetes</taxon>
        <taxon>Actinopolysporales</taxon>
        <taxon>Actinopolysporaceae</taxon>
        <taxon>Actinopolyspora</taxon>
    </lineage>
</organism>
<evidence type="ECO:0000313" key="2">
    <source>
        <dbReference type="EMBL" id="KGI80593.1"/>
    </source>
</evidence>
<gene>
    <name evidence="1" type="ORF">CDG81_13480</name>
    <name evidence="2" type="ORF">IL38_16315</name>
</gene>
<reference evidence="2 3" key="1">
    <citation type="journal article" date="2014" name="PLoS ONE">
        <title>Identification and Characterization of a New Erythromycin Biosynthetic Gene Cluster in Actinopolyspora erythraea YIM90600, a Novel Erythronolide-Producing Halophilic Actinomycete Isolated from Salt Field.</title>
        <authorList>
            <person name="Chen D."/>
            <person name="Feng J."/>
            <person name="Huang L."/>
            <person name="Zhang Q."/>
            <person name="Wu J."/>
            <person name="Zhu X."/>
            <person name="Duan Y."/>
            <person name="Xu Z."/>
        </authorList>
    </citation>
    <scope>NUCLEOTIDE SEQUENCE [LARGE SCALE GENOMIC DNA]</scope>
    <source>
        <strain evidence="2 3">YIM90600</strain>
    </source>
</reference>
<dbReference type="EMBL" id="JPMV01000029">
    <property type="protein sequence ID" value="KGI80593.1"/>
    <property type="molecule type" value="Genomic_DNA"/>
</dbReference>
<dbReference type="KEGG" id="aey:CDG81_13480"/>
<keyword evidence="3" id="KW-1185">Reference proteome</keyword>
<reference evidence="1 4" key="2">
    <citation type="submission" date="2017-08" db="EMBL/GenBank/DDBJ databases">
        <title>The complete genome sequence of moderately halophilic actinomycete Actinopolyspora erythraea YIM 90600, the producer of novel erythromycin, novel actinopolysporins A-C and tubercidin.</title>
        <authorList>
            <person name="Yin M."/>
            <person name="Tang S."/>
        </authorList>
    </citation>
    <scope>NUCLEOTIDE SEQUENCE [LARGE SCALE GENOMIC DNA]</scope>
    <source>
        <strain evidence="1 4">YIM 90600</strain>
    </source>
</reference>
<name>A0A099D355_9ACTN</name>
<sequence>MSVSGYFYVATAEFLAAVDFIRCIDRHTFRDLIRDTVFQVVREELTADRSELRTTIENALAKLNVTEVKACPVSAFGLAASEGSLSGEGEVVKGGDAGHGVMLAFTDIQPHNGADLVWLGLEAPVRGRYYRLARRHR</sequence>
<accession>A0A099D355</accession>